<gene>
    <name evidence="6" type="ORF">BXYJ_LOCUS14364</name>
</gene>
<dbReference type="eggNOG" id="KOG0895">
    <property type="taxonomic scope" value="Eukaryota"/>
</dbReference>
<dbReference type="GO" id="GO:0016740">
    <property type="term" value="F:transferase activity"/>
    <property type="evidence" value="ECO:0007669"/>
    <property type="project" value="UniProtKB-KW"/>
</dbReference>
<dbReference type="InterPro" id="IPR016135">
    <property type="entry name" value="UBQ-conjugating_enzyme/RWD"/>
</dbReference>
<dbReference type="SUPFAM" id="SSF54495">
    <property type="entry name" value="UBC-like"/>
    <property type="match status" value="1"/>
</dbReference>
<dbReference type="SMR" id="A0A1I7SM16"/>
<dbReference type="PANTHER" id="PTHR46116">
    <property type="entry name" value="(E3-INDEPENDENT) E2 UBIQUITIN-CONJUGATING ENZYME"/>
    <property type="match status" value="1"/>
</dbReference>
<dbReference type="OrthoDB" id="47801at2759"/>
<dbReference type="CDD" id="cd23810">
    <property type="entry name" value="UBCc_BIRC6"/>
    <property type="match status" value="1"/>
</dbReference>
<keyword evidence="2" id="KW-0833">Ubl conjugation pathway</keyword>
<organism evidence="8 10">
    <name type="scientific">Bursaphelenchus xylophilus</name>
    <name type="common">Pinewood nematode worm</name>
    <name type="synonym">Aphelenchoides xylophilus</name>
    <dbReference type="NCBI Taxonomy" id="6326"/>
    <lineage>
        <taxon>Eukaryota</taxon>
        <taxon>Metazoa</taxon>
        <taxon>Ecdysozoa</taxon>
        <taxon>Nematoda</taxon>
        <taxon>Chromadorea</taxon>
        <taxon>Rhabditida</taxon>
        <taxon>Tylenchina</taxon>
        <taxon>Tylenchomorpha</taxon>
        <taxon>Aphelenchoidea</taxon>
        <taxon>Aphelenchoididae</taxon>
        <taxon>Bursaphelenchus</taxon>
    </lineage>
</organism>
<dbReference type="Proteomes" id="UP000582659">
    <property type="component" value="Unassembled WGS sequence"/>
</dbReference>
<name>A0A1I7SM16_BURXY</name>
<keyword evidence="9" id="KW-1185">Reference proteome</keyword>
<dbReference type="SMART" id="SM00212">
    <property type="entry name" value="UBCc"/>
    <property type="match status" value="1"/>
</dbReference>
<dbReference type="GO" id="GO:0004869">
    <property type="term" value="F:cysteine-type endopeptidase inhibitor activity"/>
    <property type="evidence" value="ECO:0007669"/>
    <property type="project" value="TreeGrafter"/>
</dbReference>
<dbReference type="PROSITE" id="PS50127">
    <property type="entry name" value="UBC_2"/>
    <property type="match status" value="1"/>
</dbReference>
<evidence type="ECO:0000256" key="3">
    <source>
        <dbReference type="SAM" id="Coils"/>
    </source>
</evidence>
<proteinExistence type="predicted"/>
<dbReference type="EMBL" id="CAJFCV020000006">
    <property type="protein sequence ID" value="CAG9129962.1"/>
    <property type="molecule type" value="Genomic_DNA"/>
</dbReference>
<dbReference type="GO" id="GO:0005634">
    <property type="term" value="C:nucleus"/>
    <property type="evidence" value="ECO:0007669"/>
    <property type="project" value="TreeGrafter"/>
</dbReference>
<evidence type="ECO:0000256" key="1">
    <source>
        <dbReference type="ARBA" id="ARBA00022679"/>
    </source>
</evidence>
<dbReference type="GO" id="GO:0043066">
    <property type="term" value="P:negative regulation of apoptotic process"/>
    <property type="evidence" value="ECO:0007669"/>
    <property type="project" value="TreeGrafter"/>
</dbReference>
<keyword evidence="1" id="KW-0808">Transferase</keyword>
<evidence type="ECO:0000313" key="10">
    <source>
        <dbReference type="WBParaSite" id="BXY_1409900.1"/>
    </source>
</evidence>
<feature type="region of interest" description="Disordered" evidence="4">
    <location>
        <begin position="204"/>
        <end position="241"/>
    </location>
</feature>
<dbReference type="AlphaFoldDB" id="A0A1I7SM16"/>
<keyword evidence="3" id="KW-0175">Coiled coil</keyword>
<evidence type="ECO:0000256" key="2">
    <source>
        <dbReference type="ARBA" id="ARBA00022786"/>
    </source>
</evidence>
<reference evidence="7" key="2">
    <citation type="submission" date="2020-08" db="EMBL/GenBank/DDBJ databases">
        <authorList>
            <person name="Kikuchi T."/>
        </authorList>
    </citation>
    <scope>NUCLEOTIDE SEQUENCE</scope>
    <source>
        <strain evidence="6">Ka4C1</strain>
    </source>
</reference>
<evidence type="ECO:0000256" key="4">
    <source>
        <dbReference type="SAM" id="MobiDB-lite"/>
    </source>
</evidence>
<dbReference type="PANTHER" id="PTHR46116:SF39">
    <property type="entry name" value="BACULOVIRAL IAP REPEAT-CONTAINING PROTEIN 6"/>
    <property type="match status" value="1"/>
</dbReference>
<accession>A0A1I7SM16</accession>
<feature type="coiled-coil region" evidence="3">
    <location>
        <begin position="693"/>
        <end position="720"/>
    </location>
</feature>
<reference evidence="10" key="1">
    <citation type="submission" date="2016-11" db="UniProtKB">
        <authorList>
            <consortium name="WormBaseParasite"/>
        </authorList>
    </citation>
    <scope>IDENTIFICATION</scope>
</reference>
<feature type="compositionally biased region" description="Basic and acidic residues" evidence="4">
    <location>
        <begin position="204"/>
        <end position="216"/>
    </location>
</feature>
<evidence type="ECO:0000313" key="7">
    <source>
        <dbReference type="EMBL" id="CAG9129962.1"/>
    </source>
</evidence>
<evidence type="ECO:0000313" key="8">
    <source>
        <dbReference type="Proteomes" id="UP000095284"/>
    </source>
</evidence>
<evidence type="ECO:0000259" key="5">
    <source>
        <dbReference type="PROSITE" id="PS50127"/>
    </source>
</evidence>
<dbReference type="Pfam" id="PF00179">
    <property type="entry name" value="UQ_con"/>
    <property type="match status" value="1"/>
</dbReference>
<evidence type="ECO:0000313" key="6">
    <source>
        <dbReference type="EMBL" id="CAD5234273.1"/>
    </source>
</evidence>
<feature type="region of interest" description="Disordered" evidence="4">
    <location>
        <begin position="40"/>
        <end position="78"/>
    </location>
</feature>
<evidence type="ECO:0000313" key="9">
    <source>
        <dbReference type="Proteomes" id="UP000659654"/>
    </source>
</evidence>
<feature type="domain" description="UBC core" evidence="5">
    <location>
        <begin position="500"/>
        <end position="666"/>
    </location>
</feature>
<dbReference type="Gene3D" id="3.10.110.10">
    <property type="entry name" value="Ubiquitin Conjugating Enzyme"/>
    <property type="match status" value="1"/>
</dbReference>
<protein>
    <submittedName>
        <fullName evidence="6">(pine wood nematode) hypothetical protein</fullName>
    </submittedName>
    <submittedName>
        <fullName evidence="10">UBIQUITIN_CONJUGAT_2 domain-containing protein</fullName>
    </submittedName>
</protein>
<dbReference type="Proteomes" id="UP000659654">
    <property type="component" value="Unassembled WGS sequence"/>
</dbReference>
<dbReference type="WBParaSite" id="BXY_1409900.1">
    <property type="protein sequence ID" value="BXY_1409900.1"/>
    <property type="gene ID" value="BXY_1409900"/>
</dbReference>
<dbReference type="EMBL" id="CAJFDI010000006">
    <property type="protein sequence ID" value="CAD5234273.1"/>
    <property type="molecule type" value="Genomic_DNA"/>
</dbReference>
<sequence>MNGLQSLSCRPILPYLYTLFPSPAKINVFTRCLPSRRAPAVQEKKAVPDSPVSVASRDSDESALSSSSTDHAVKLQPQIPLGLPEGAEKRLPRLDSPILLETSRRKILAFVHGSKDVVISTGRAIGRVVMGASSSSSSPEPDDIESMATRLHQLLLQKPCRMSDMLKVIGILGETTPGEKQELIKLGVLSRILSEIEQCSHLEHLNPRQSSGDEKRRQRIWTRRPSTTSSNRGVGYGRGSTKSRWDIERTVEERIAQEEHLMWLLCSLTTFLCGDALSLSESTLDLTPPKDQPVIQGYVIDELNNSPLLSLFEYHFNNDSVFDISQHMDFYQALIELAAALAYVPDFLPLMVQPRPDAKSIVKELLPRFKATLNAYPSSVRGQSSPDFALMDFIRKVNDLSDIIFKLTKKYEINLPPERRIKTAVIGTRKRPSIPIEQINPETLETGNAPVSINAIYAEALQDVQIQTHKILNEGGKPLYGFTFKKELRNVNPFSPSMKDRTKRIAKELASMHNSLPLNASNGIFVCMDETRCDILKILISGPDDTPYQNGLFEFDVFFPNNYPQAPPKCSFLTTGSGTIRFNPNLYNDGKICLSILGTWEGRPEEKWNPFCSLLQVLISIQGLIFVKHPYFNEPGFEKFQGTPKGEEYSRKYNLHIENATMLYAIMDMYKNGPTYFKDVIQRHFWVKRQAVIEQAERWIKESHLEANQANQELMESEALAETAYINPVLQRQSVDRLIAEFKNMKNPMEK</sequence>
<dbReference type="Proteomes" id="UP000095284">
    <property type="component" value="Unplaced"/>
</dbReference>
<dbReference type="InterPro" id="IPR000608">
    <property type="entry name" value="UBC"/>
</dbReference>